<comment type="caution">
    <text evidence="2">The sequence shown here is derived from an EMBL/GenBank/DDBJ whole genome shotgun (WGS) entry which is preliminary data.</text>
</comment>
<evidence type="ECO:0000313" key="3">
    <source>
        <dbReference type="Proteomes" id="UP000663831"/>
    </source>
</evidence>
<accession>A0A8H2XHI5</accession>
<organism evidence="2 3">
    <name type="scientific">Rhizoctonia solani</name>
    <dbReference type="NCBI Taxonomy" id="456999"/>
    <lineage>
        <taxon>Eukaryota</taxon>
        <taxon>Fungi</taxon>
        <taxon>Dikarya</taxon>
        <taxon>Basidiomycota</taxon>
        <taxon>Agaricomycotina</taxon>
        <taxon>Agaricomycetes</taxon>
        <taxon>Cantharellales</taxon>
        <taxon>Ceratobasidiaceae</taxon>
        <taxon>Rhizoctonia</taxon>
    </lineage>
</organism>
<evidence type="ECO:0000313" key="2">
    <source>
        <dbReference type="EMBL" id="CAE6423148.1"/>
    </source>
</evidence>
<sequence>MCSPTATPSVEWKGNRARQCGPGTQMTSDVFVFKTRDTNGPAVAWFEKHTHLVAAQNLPQYLAQFTKRFATGSHSSLTSTTSTSL</sequence>
<name>A0A8H2XHI5_9AGAM</name>
<reference evidence="2" key="1">
    <citation type="submission" date="2021-01" db="EMBL/GenBank/DDBJ databases">
        <authorList>
            <person name="Kaushik A."/>
        </authorList>
    </citation>
    <scope>NUCLEOTIDE SEQUENCE</scope>
    <source>
        <strain evidence="2">AG3-1AP</strain>
    </source>
</reference>
<protein>
    <submittedName>
        <fullName evidence="2">Uncharacterized protein</fullName>
    </submittedName>
</protein>
<feature type="region of interest" description="Disordered" evidence="1">
    <location>
        <begin position="1"/>
        <end position="21"/>
    </location>
</feature>
<dbReference type="EMBL" id="CAJMWV010000988">
    <property type="protein sequence ID" value="CAE6423148.1"/>
    <property type="molecule type" value="Genomic_DNA"/>
</dbReference>
<evidence type="ECO:0000256" key="1">
    <source>
        <dbReference type="SAM" id="MobiDB-lite"/>
    </source>
</evidence>
<dbReference type="AlphaFoldDB" id="A0A8H2XHI5"/>
<dbReference type="Proteomes" id="UP000663831">
    <property type="component" value="Unassembled WGS sequence"/>
</dbReference>
<proteinExistence type="predicted"/>
<gene>
    <name evidence="2" type="ORF">RDB_LOCUS34520</name>
</gene>